<proteinExistence type="predicted"/>
<evidence type="ECO:0000259" key="2">
    <source>
        <dbReference type="Pfam" id="PF01757"/>
    </source>
</evidence>
<feature type="transmembrane region" description="Helical" evidence="1">
    <location>
        <begin position="7"/>
        <end position="28"/>
    </location>
</feature>
<dbReference type="AlphaFoldDB" id="A0A1U7IL85"/>
<evidence type="ECO:0000313" key="4">
    <source>
        <dbReference type="Proteomes" id="UP000185860"/>
    </source>
</evidence>
<feature type="transmembrane region" description="Helical" evidence="1">
    <location>
        <begin position="246"/>
        <end position="266"/>
    </location>
</feature>
<dbReference type="STRING" id="454136.NIES2119_12260"/>
<organism evidence="3 4">
    <name type="scientific">[Phormidium ambiguum] IAM M-71</name>
    <dbReference type="NCBI Taxonomy" id="454136"/>
    <lineage>
        <taxon>Bacteria</taxon>
        <taxon>Bacillati</taxon>
        <taxon>Cyanobacteriota</taxon>
        <taxon>Cyanophyceae</taxon>
        <taxon>Oscillatoriophycideae</taxon>
        <taxon>Aerosakkonematales</taxon>
        <taxon>Aerosakkonemataceae</taxon>
        <taxon>Floridanema</taxon>
    </lineage>
</organism>
<name>A0A1U7IL85_9CYAN</name>
<dbReference type="EMBL" id="MRCE01000010">
    <property type="protein sequence ID" value="OKH37909.1"/>
    <property type="molecule type" value="Genomic_DNA"/>
</dbReference>
<feature type="transmembrane region" description="Helical" evidence="1">
    <location>
        <begin position="184"/>
        <end position="202"/>
    </location>
</feature>
<keyword evidence="1" id="KW-1133">Transmembrane helix</keyword>
<dbReference type="Proteomes" id="UP000185860">
    <property type="component" value="Unassembled WGS sequence"/>
</dbReference>
<dbReference type="InterPro" id="IPR002656">
    <property type="entry name" value="Acyl_transf_3_dom"/>
</dbReference>
<feature type="domain" description="Acyltransferase 3" evidence="2">
    <location>
        <begin position="8"/>
        <end position="335"/>
    </location>
</feature>
<feature type="transmembrane region" description="Helical" evidence="1">
    <location>
        <begin position="317"/>
        <end position="338"/>
    </location>
</feature>
<feature type="transmembrane region" description="Helical" evidence="1">
    <location>
        <begin position="287"/>
        <end position="305"/>
    </location>
</feature>
<keyword evidence="1" id="KW-0812">Transmembrane</keyword>
<feature type="transmembrane region" description="Helical" evidence="1">
    <location>
        <begin position="214"/>
        <end position="231"/>
    </location>
</feature>
<dbReference type="GO" id="GO:0016747">
    <property type="term" value="F:acyltransferase activity, transferring groups other than amino-acyl groups"/>
    <property type="evidence" value="ECO:0007669"/>
    <property type="project" value="InterPro"/>
</dbReference>
<sequence length="359" mass="41710">MATNRDGFIDFSKGLLILWVVQIHTVFWPYISDLFLELSLLIDVALFFFISGYLTKVLDLGSLVRKSFKQFKNLYLEYLILSCLLLVPLGLFYFLKEKSFPNWQIAIISMLKVKPSGDLWEDLLLYHGSLWYLAVYFSLLAVVPFFVTMFGSRKHRIIILTTVLVLFVIFSGLGWNYPFLFTETIYVFFYLFIFLLGTAYKLEQQNLSLRYLKLSLLANVTVCLLIFFFVMDGRLQLIDNKLPPTVIYLPYCLMLIHVFAIVRKTWNYGAISSSNQLLQFLEWCGKNSYVIYLMQGIVCSIPGYFIPLLLKNDVPKLGIYLISLLFNLTFTLLLSFIWNRSKSLFSTSLTTIMARSNSH</sequence>
<evidence type="ECO:0000256" key="1">
    <source>
        <dbReference type="SAM" id="Phobius"/>
    </source>
</evidence>
<feature type="transmembrane region" description="Helical" evidence="1">
    <location>
        <begin position="130"/>
        <end position="150"/>
    </location>
</feature>
<gene>
    <name evidence="3" type="ORF">NIES2119_12260</name>
</gene>
<protein>
    <recommendedName>
        <fullName evidence="2">Acyltransferase 3 domain-containing protein</fullName>
    </recommendedName>
</protein>
<comment type="caution">
    <text evidence="3">The sequence shown here is derived from an EMBL/GenBank/DDBJ whole genome shotgun (WGS) entry which is preliminary data.</text>
</comment>
<keyword evidence="1" id="KW-0472">Membrane</keyword>
<feature type="transmembrane region" description="Helical" evidence="1">
    <location>
        <begin position="75"/>
        <end position="95"/>
    </location>
</feature>
<feature type="transmembrane region" description="Helical" evidence="1">
    <location>
        <begin position="34"/>
        <end position="54"/>
    </location>
</feature>
<accession>A0A1U7IL85</accession>
<dbReference type="Pfam" id="PF01757">
    <property type="entry name" value="Acyl_transf_3"/>
    <property type="match status" value="1"/>
</dbReference>
<evidence type="ECO:0000313" key="3">
    <source>
        <dbReference type="EMBL" id="OKH37909.1"/>
    </source>
</evidence>
<reference evidence="3 4" key="1">
    <citation type="submission" date="2016-11" db="EMBL/GenBank/DDBJ databases">
        <title>Draft Genome Sequences of Nine Cyanobacterial Strains from Diverse Habitats.</title>
        <authorList>
            <person name="Zhu T."/>
            <person name="Hou S."/>
            <person name="Lu X."/>
            <person name="Hess W.R."/>
        </authorList>
    </citation>
    <scope>NUCLEOTIDE SEQUENCE [LARGE SCALE GENOMIC DNA]</scope>
    <source>
        <strain evidence="3 4">IAM M-71</strain>
    </source>
</reference>
<feature type="transmembrane region" description="Helical" evidence="1">
    <location>
        <begin position="157"/>
        <end position="178"/>
    </location>
</feature>